<evidence type="ECO:0000256" key="3">
    <source>
        <dbReference type="ARBA" id="ARBA00023163"/>
    </source>
</evidence>
<feature type="domain" description="HTH gntR-type" evidence="4">
    <location>
        <begin position="1"/>
        <end position="56"/>
    </location>
</feature>
<dbReference type="Gene3D" id="1.20.120.530">
    <property type="entry name" value="GntR ligand-binding domain-like"/>
    <property type="match status" value="1"/>
</dbReference>
<gene>
    <name evidence="5" type="ORF">GGQ74_000120</name>
</gene>
<keyword evidence="1" id="KW-0805">Transcription regulation</keyword>
<evidence type="ECO:0000313" key="6">
    <source>
        <dbReference type="Proteomes" id="UP000580856"/>
    </source>
</evidence>
<comment type="caution">
    <text evidence="5">The sequence shown here is derived from an EMBL/GenBank/DDBJ whole genome shotgun (WGS) entry which is preliminary data.</text>
</comment>
<keyword evidence="2 5" id="KW-0238">DNA-binding</keyword>
<name>A0A846QH81_9BACT</name>
<sequence length="209" mass="22943">MIQRGRFSVGDRLPGERRLAEMFGSSRNTIREALCNLETMGYVEIRRRSGCYIKSTQGRLEWEALRSRASSRTAAQMVEALSLTVPGLSRRMAAMHGAADIDVLERATARLGRAIVNRQPAEVGRQYVRFFLTLAETSGNDFLTLLMRELVTAADGLEPGGTGMSEVIIDALFACHVEFINALKRGDQSAAATLAENCIETFARLVAAD</sequence>
<dbReference type="PANTHER" id="PTHR43537:SF5">
    <property type="entry name" value="UXU OPERON TRANSCRIPTIONAL REGULATOR"/>
    <property type="match status" value="1"/>
</dbReference>
<dbReference type="CDD" id="cd07377">
    <property type="entry name" value="WHTH_GntR"/>
    <property type="match status" value="1"/>
</dbReference>
<dbReference type="PANTHER" id="PTHR43537">
    <property type="entry name" value="TRANSCRIPTIONAL REGULATOR, GNTR FAMILY"/>
    <property type="match status" value="1"/>
</dbReference>
<dbReference type="Pfam" id="PF07729">
    <property type="entry name" value="FCD"/>
    <property type="match status" value="1"/>
</dbReference>
<dbReference type="PROSITE" id="PS50949">
    <property type="entry name" value="HTH_GNTR"/>
    <property type="match status" value="1"/>
</dbReference>
<keyword evidence="6" id="KW-1185">Reference proteome</keyword>
<dbReference type="Pfam" id="PF00392">
    <property type="entry name" value="GntR"/>
    <property type="match status" value="1"/>
</dbReference>
<keyword evidence="3" id="KW-0804">Transcription</keyword>
<dbReference type="GO" id="GO:0003677">
    <property type="term" value="F:DNA binding"/>
    <property type="evidence" value="ECO:0007669"/>
    <property type="project" value="UniProtKB-KW"/>
</dbReference>
<dbReference type="AlphaFoldDB" id="A0A846QH81"/>
<evidence type="ECO:0000313" key="5">
    <source>
        <dbReference type="EMBL" id="NJB66480.1"/>
    </source>
</evidence>
<dbReference type="InterPro" id="IPR036388">
    <property type="entry name" value="WH-like_DNA-bd_sf"/>
</dbReference>
<dbReference type="Proteomes" id="UP000580856">
    <property type="component" value="Unassembled WGS sequence"/>
</dbReference>
<dbReference type="PRINTS" id="PR00035">
    <property type="entry name" value="HTHGNTR"/>
</dbReference>
<evidence type="ECO:0000256" key="2">
    <source>
        <dbReference type="ARBA" id="ARBA00023125"/>
    </source>
</evidence>
<proteinExistence type="predicted"/>
<dbReference type="InterPro" id="IPR008920">
    <property type="entry name" value="TF_FadR/GntR_C"/>
</dbReference>
<reference evidence="5 6" key="1">
    <citation type="submission" date="2020-03" db="EMBL/GenBank/DDBJ databases">
        <title>Genomic Encyclopedia of Type Strains, Phase IV (KMG-IV): sequencing the most valuable type-strain genomes for metagenomic binning, comparative biology and taxonomic classification.</title>
        <authorList>
            <person name="Goeker M."/>
        </authorList>
    </citation>
    <scope>NUCLEOTIDE SEQUENCE [LARGE SCALE GENOMIC DNA]</scope>
    <source>
        <strain evidence="5 6">DSM 24233</strain>
    </source>
</reference>
<organism evidence="5 6">
    <name type="scientific">Desulfobaculum xiamenense</name>
    <dbReference type="NCBI Taxonomy" id="995050"/>
    <lineage>
        <taxon>Bacteria</taxon>
        <taxon>Pseudomonadati</taxon>
        <taxon>Thermodesulfobacteriota</taxon>
        <taxon>Desulfovibrionia</taxon>
        <taxon>Desulfovibrionales</taxon>
        <taxon>Desulfovibrionaceae</taxon>
        <taxon>Desulfobaculum</taxon>
    </lineage>
</organism>
<evidence type="ECO:0000259" key="4">
    <source>
        <dbReference type="PROSITE" id="PS50949"/>
    </source>
</evidence>
<protein>
    <submittedName>
        <fullName evidence="5">DNA-binding FadR family transcriptional regulator</fullName>
    </submittedName>
</protein>
<evidence type="ECO:0000256" key="1">
    <source>
        <dbReference type="ARBA" id="ARBA00023015"/>
    </source>
</evidence>
<accession>A0A846QH81</accession>
<dbReference type="GO" id="GO:0003700">
    <property type="term" value="F:DNA-binding transcription factor activity"/>
    <property type="evidence" value="ECO:0007669"/>
    <property type="project" value="InterPro"/>
</dbReference>
<dbReference type="EMBL" id="JAATJA010000001">
    <property type="protein sequence ID" value="NJB66480.1"/>
    <property type="molecule type" value="Genomic_DNA"/>
</dbReference>
<dbReference type="SUPFAM" id="SSF48008">
    <property type="entry name" value="GntR ligand-binding domain-like"/>
    <property type="match status" value="1"/>
</dbReference>
<dbReference type="InterPro" id="IPR011711">
    <property type="entry name" value="GntR_C"/>
</dbReference>
<dbReference type="Gene3D" id="1.10.10.10">
    <property type="entry name" value="Winged helix-like DNA-binding domain superfamily/Winged helix DNA-binding domain"/>
    <property type="match status" value="1"/>
</dbReference>
<dbReference type="SUPFAM" id="SSF46785">
    <property type="entry name" value="Winged helix' DNA-binding domain"/>
    <property type="match status" value="1"/>
</dbReference>
<dbReference type="SMART" id="SM00345">
    <property type="entry name" value="HTH_GNTR"/>
    <property type="match status" value="1"/>
</dbReference>
<dbReference type="InterPro" id="IPR036390">
    <property type="entry name" value="WH_DNA-bd_sf"/>
</dbReference>
<dbReference type="SMART" id="SM00895">
    <property type="entry name" value="FCD"/>
    <property type="match status" value="1"/>
</dbReference>
<dbReference type="InterPro" id="IPR000524">
    <property type="entry name" value="Tscrpt_reg_HTH_GntR"/>
</dbReference>